<dbReference type="eggNOG" id="ENOG502S5J6">
    <property type="taxonomic scope" value="Eukaryota"/>
</dbReference>
<dbReference type="Proteomes" id="UP000008743">
    <property type="component" value="Unassembled WGS sequence"/>
</dbReference>
<dbReference type="AlphaFoldDB" id="A0A0D2UMJ3"/>
<evidence type="ECO:0000256" key="1">
    <source>
        <dbReference type="SAM" id="SignalP"/>
    </source>
</evidence>
<feature type="signal peptide" evidence="1">
    <location>
        <begin position="1"/>
        <end position="24"/>
    </location>
</feature>
<dbReference type="InterPro" id="IPR046540">
    <property type="entry name" value="DMFA2_C"/>
</dbReference>
<dbReference type="InParanoid" id="A0A0D2UMJ3"/>
<proteinExistence type="predicted"/>
<evidence type="ECO:0000313" key="3">
    <source>
        <dbReference type="EMBL" id="KJE96271.1"/>
    </source>
</evidence>
<evidence type="ECO:0000313" key="4">
    <source>
        <dbReference type="Proteomes" id="UP000008743"/>
    </source>
</evidence>
<dbReference type="RefSeq" id="XP_011270685.1">
    <property type="nucleotide sequence ID" value="XM_011272383.1"/>
</dbReference>
<organism evidence="3 4">
    <name type="scientific">Capsaspora owczarzaki (strain ATCC 30864)</name>
    <dbReference type="NCBI Taxonomy" id="595528"/>
    <lineage>
        <taxon>Eukaryota</taxon>
        <taxon>Filasterea</taxon>
        <taxon>Capsaspora</taxon>
    </lineage>
</organism>
<keyword evidence="1" id="KW-0732">Signal</keyword>
<sequence length="856" mass="93289">MRQFWAGQLLVSITLLALAALALAQATNPIVTENAKQGTSAWRLTNPAMNGEIEGYSSSPSVAHSQTLWFYVSTAERTFTAEIFRLGYYGGAGARSVQASSTFTTFKQANFVNLDPAVGLLSCPWVRTFSVTIPNGWVSGYFIVKLTSKPSGKQTYIPFTLRDDYRRAQYFIMSSSHTYLAYNDYGGKSAYDFNSNNARSYKVTYDRPYATTIGVIPGSRNVSTDYGVGSSFILGPRAGWEYAFVRFVEQEGYDVMYFDNQDLHNGYAIAPPRFRTGIIVGHDEYWSNEMRNAVEAARNQGLSLAFFAANVCFWKVRFEQSPTSGQANRVMVIYRDADKDPYFNTANSNMVTTRWRWDPNPRPENMLLGVMYNYDPVVDQPLVVADGLHWMFKGTSLRTGSSIPGLLGYEVDETLGSTLPNLRVVFESPYTFNETQLVRNSHGVMSRMPNGAFTFATGSIQWAWGLDNDLVTPKERRLYMNDDIKQITRNILAVFADPPAPGLEPLMSAYNVVANDCPSATGGLVLNTFSSGSLVANDLGRAMNDDGTMSASVAGGRLSLTSTANGYWYSMLGNSGGTCFDGSLYNALTLTVRAPPGTDFQIQLQSRDSSCMNTVTSIVSAAQYAQTQGGWSASADRRFIIPFGAFPNLAPGKLTALVLAKVTPVGATVSIDDVMLTSCASMGESGPISQPPVDNPPRVCSSSALAVDTFANANMEMNDLGLYTSDDDTMTAMSLSSGQLRLTAPDPGAYWYTLLANANQCRDMSSYAAIQFSIQAPVGTKLILQLQFRNDRCKGWEGSSELQLAGFTGAQQTIRVPFTDFDTAVPASRLFAVSVFGLSGSPAPISISLDDLVFAC</sequence>
<accession>A0A0D2UMJ3</accession>
<gene>
    <name evidence="3" type="ORF">CAOG_008998</name>
</gene>
<protein>
    <recommendedName>
        <fullName evidence="2">N,N-dimethylformamidase beta subunit-like C-terminal domain-containing protein</fullName>
    </recommendedName>
</protein>
<feature type="domain" description="N,N-dimethylformamidase beta subunit-like C-terminal" evidence="2">
    <location>
        <begin position="80"/>
        <end position="469"/>
    </location>
</feature>
<keyword evidence="4" id="KW-1185">Reference proteome</keyword>
<dbReference type="Gene3D" id="2.60.120.430">
    <property type="entry name" value="Galactose-binding lectin"/>
    <property type="match status" value="2"/>
</dbReference>
<evidence type="ECO:0000259" key="2">
    <source>
        <dbReference type="Pfam" id="PF20254"/>
    </source>
</evidence>
<dbReference type="Pfam" id="PF20254">
    <property type="entry name" value="DMFA2_C"/>
    <property type="match status" value="1"/>
</dbReference>
<feature type="chain" id="PRO_5002268688" description="N,N-dimethylformamidase beta subunit-like C-terminal domain-containing protein" evidence="1">
    <location>
        <begin position="25"/>
        <end position="856"/>
    </location>
</feature>
<name>A0A0D2UMJ3_CAPO3</name>
<dbReference type="OrthoDB" id="199238at2759"/>
<dbReference type="EMBL" id="KE346371">
    <property type="protein sequence ID" value="KJE96271.1"/>
    <property type="molecule type" value="Genomic_DNA"/>
</dbReference>
<dbReference type="PhylomeDB" id="A0A0D2UMJ3"/>
<reference evidence="4" key="1">
    <citation type="submission" date="2011-02" db="EMBL/GenBank/DDBJ databases">
        <title>The Genome Sequence of Capsaspora owczarzaki ATCC 30864.</title>
        <authorList>
            <person name="Russ C."/>
            <person name="Cuomo C."/>
            <person name="Burger G."/>
            <person name="Gray M.W."/>
            <person name="Holland P.W.H."/>
            <person name="King N."/>
            <person name="Lang F.B.F."/>
            <person name="Roger A.J."/>
            <person name="Ruiz-Trillo I."/>
            <person name="Young S.K."/>
            <person name="Zeng Q."/>
            <person name="Gargeya S."/>
            <person name="Alvarado L."/>
            <person name="Berlin A."/>
            <person name="Chapman S.B."/>
            <person name="Chen Z."/>
            <person name="Freedman E."/>
            <person name="Gellesch M."/>
            <person name="Goldberg J."/>
            <person name="Griggs A."/>
            <person name="Gujja S."/>
            <person name="Heilman E."/>
            <person name="Heiman D."/>
            <person name="Howarth C."/>
            <person name="Mehta T."/>
            <person name="Neiman D."/>
            <person name="Pearson M."/>
            <person name="Roberts A."/>
            <person name="Saif S."/>
            <person name="Shea T."/>
            <person name="Shenoy N."/>
            <person name="Sisk P."/>
            <person name="Stolte C."/>
            <person name="Sykes S."/>
            <person name="White J."/>
            <person name="Yandava C."/>
            <person name="Haas B."/>
            <person name="Nusbaum C."/>
            <person name="Birren B."/>
        </authorList>
    </citation>
    <scope>NUCLEOTIDE SEQUENCE</scope>
    <source>
        <strain evidence="4">ATCC 30864</strain>
    </source>
</reference>